<protein>
    <submittedName>
        <fullName evidence="3">Glycosyltransferase family 4 protein</fullName>
    </submittedName>
</protein>
<dbReference type="Pfam" id="PF00534">
    <property type="entry name" value="Glycos_transf_1"/>
    <property type="match status" value="1"/>
</dbReference>
<gene>
    <name evidence="3" type="ORF">H9647_16920</name>
</gene>
<comment type="caution">
    <text evidence="3">The sequence shown here is derived from an EMBL/GenBank/DDBJ whole genome shotgun (WGS) entry which is preliminary data.</text>
</comment>
<name>A0ABR8T228_9BACL</name>
<evidence type="ECO:0000259" key="1">
    <source>
        <dbReference type="Pfam" id="PF00534"/>
    </source>
</evidence>
<dbReference type="EMBL" id="JACSQL010000008">
    <property type="protein sequence ID" value="MBD7969747.1"/>
    <property type="molecule type" value="Genomic_DNA"/>
</dbReference>
<feature type="domain" description="Glycosyl transferase family 1" evidence="1">
    <location>
        <begin position="223"/>
        <end position="383"/>
    </location>
</feature>
<dbReference type="PANTHER" id="PTHR45947:SF3">
    <property type="entry name" value="SULFOQUINOVOSYL TRANSFERASE SQD2"/>
    <property type="match status" value="1"/>
</dbReference>
<dbReference type="Proteomes" id="UP000608071">
    <property type="component" value="Unassembled WGS sequence"/>
</dbReference>
<dbReference type="Pfam" id="PF13439">
    <property type="entry name" value="Glyco_transf_4"/>
    <property type="match status" value="1"/>
</dbReference>
<evidence type="ECO:0000259" key="2">
    <source>
        <dbReference type="Pfam" id="PF13439"/>
    </source>
</evidence>
<proteinExistence type="predicted"/>
<keyword evidence="4" id="KW-1185">Reference proteome</keyword>
<dbReference type="PANTHER" id="PTHR45947">
    <property type="entry name" value="SULFOQUINOVOSYL TRANSFERASE SQD2"/>
    <property type="match status" value="1"/>
</dbReference>
<dbReference type="SUPFAM" id="SSF53756">
    <property type="entry name" value="UDP-Glycosyltransferase/glycogen phosphorylase"/>
    <property type="match status" value="1"/>
</dbReference>
<dbReference type="InterPro" id="IPR050194">
    <property type="entry name" value="Glycosyltransferase_grp1"/>
</dbReference>
<reference evidence="3 4" key="1">
    <citation type="submission" date="2020-08" db="EMBL/GenBank/DDBJ databases">
        <title>A Genomic Blueprint of the Chicken Gut Microbiome.</title>
        <authorList>
            <person name="Gilroy R."/>
            <person name="Ravi A."/>
            <person name="Getino M."/>
            <person name="Pursley I."/>
            <person name="Horton D.L."/>
            <person name="Alikhan N.-F."/>
            <person name="Baker D."/>
            <person name="Gharbi K."/>
            <person name="Hall N."/>
            <person name="Watson M."/>
            <person name="Adriaenssens E.M."/>
            <person name="Foster-Nyarko E."/>
            <person name="Jarju S."/>
            <person name="Secka A."/>
            <person name="Antonio M."/>
            <person name="Oren A."/>
            <person name="Chaudhuri R."/>
            <person name="La Ragione R.M."/>
            <person name="Hildebrand F."/>
            <person name="Pallen M.J."/>
        </authorList>
    </citation>
    <scope>NUCLEOTIDE SEQUENCE [LARGE SCALE GENOMIC DNA]</scope>
    <source>
        <strain evidence="3 4">Sa2BVA9</strain>
    </source>
</reference>
<sequence>MKILMATFWGLQNLGGIWTYIRQLSEWYAEHGIEVDVIGTDMQQETVYILKKGWLFEKKAVLPALRSTLTTDHVLALHADPYLAYLELNRYAYELGMAYLGTESYDLIHAQDPISAYSISRVMKRKVPLVTSYHGSLHLEGYLDELQINPNARKEDYLRTPLGKYYQTMEQLGIAASDGFIVSSSWIQQLMQQFGAPPAAFSRIPYAVDLIQYDELAARQTSYPAPPNKKVIAFTGRLEYIKGIHVLLEAAALLKEYREDFVIWIAGEGSMGSLYKEQTQKKGLNDHVKFWGMVTNVPSFLKNVDIYVQPSLQDTQPFSVTEAQLAGIPVIVADTAGMPDMVVEGKTGYVVPPSDAAALARKLDHLLTHPKVRTHVGAAARTWARKYRSLERQAEDTLAVYERYIKKDRLAERGQDEKTDMKIGRDARMESLSTSPAFSLHHLPIASELLADLMSKLPADYRLPDRKVIKEGK</sequence>
<evidence type="ECO:0000313" key="3">
    <source>
        <dbReference type="EMBL" id="MBD7969747.1"/>
    </source>
</evidence>
<accession>A0ABR8T228</accession>
<dbReference type="InterPro" id="IPR001296">
    <property type="entry name" value="Glyco_trans_1"/>
</dbReference>
<dbReference type="CDD" id="cd03801">
    <property type="entry name" value="GT4_PimA-like"/>
    <property type="match status" value="1"/>
</dbReference>
<dbReference type="InterPro" id="IPR028098">
    <property type="entry name" value="Glyco_trans_4-like_N"/>
</dbReference>
<organism evidence="3 4">
    <name type="scientific">Paenibacillus gallinarum</name>
    <dbReference type="NCBI Taxonomy" id="2762232"/>
    <lineage>
        <taxon>Bacteria</taxon>
        <taxon>Bacillati</taxon>
        <taxon>Bacillota</taxon>
        <taxon>Bacilli</taxon>
        <taxon>Bacillales</taxon>
        <taxon>Paenibacillaceae</taxon>
        <taxon>Paenibacillus</taxon>
    </lineage>
</organism>
<dbReference type="RefSeq" id="WP_191802128.1">
    <property type="nucleotide sequence ID" value="NZ_JACSQL010000008.1"/>
</dbReference>
<evidence type="ECO:0000313" key="4">
    <source>
        <dbReference type="Proteomes" id="UP000608071"/>
    </source>
</evidence>
<dbReference type="Gene3D" id="3.40.50.2000">
    <property type="entry name" value="Glycogen Phosphorylase B"/>
    <property type="match status" value="2"/>
</dbReference>
<feature type="domain" description="Glycosyltransferase subfamily 4-like N-terminal" evidence="2">
    <location>
        <begin position="15"/>
        <end position="210"/>
    </location>
</feature>